<feature type="compositionally biased region" description="Basic and acidic residues" evidence="1">
    <location>
        <begin position="366"/>
        <end position="389"/>
    </location>
</feature>
<evidence type="ECO:0000256" key="1">
    <source>
        <dbReference type="SAM" id="MobiDB-lite"/>
    </source>
</evidence>
<feature type="compositionally biased region" description="Basic and acidic residues" evidence="1">
    <location>
        <begin position="440"/>
        <end position="463"/>
    </location>
</feature>
<feature type="region of interest" description="Disordered" evidence="1">
    <location>
        <begin position="96"/>
        <end position="124"/>
    </location>
</feature>
<evidence type="ECO:0000313" key="3">
    <source>
        <dbReference type="Proteomes" id="UP000018936"/>
    </source>
</evidence>
<gene>
    <name evidence="2" type="primary">cshA</name>
    <name evidence="2" type="ORF">L345_04671</name>
</gene>
<dbReference type="Proteomes" id="UP000018936">
    <property type="component" value="Unassembled WGS sequence"/>
</dbReference>
<protein>
    <submittedName>
        <fullName evidence="2">CshA</fullName>
    </submittedName>
</protein>
<organism evidence="2 3">
    <name type="scientific">Ophiophagus hannah</name>
    <name type="common">King cobra</name>
    <name type="synonym">Naja hannah</name>
    <dbReference type="NCBI Taxonomy" id="8665"/>
    <lineage>
        <taxon>Eukaryota</taxon>
        <taxon>Metazoa</taxon>
        <taxon>Chordata</taxon>
        <taxon>Craniata</taxon>
        <taxon>Vertebrata</taxon>
        <taxon>Euteleostomi</taxon>
        <taxon>Lepidosauria</taxon>
        <taxon>Squamata</taxon>
        <taxon>Bifurcata</taxon>
        <taxon>Unidentata</taxon>
        <taxon>Episquamata</taxon>
        <taxon>Toxicofera</taxon>
        <taxon>Serpentes</taxon>
        <taxon>Colubroidea</taxon>
        <taxon>Elapidae</taxon>
        <taxon>Elapinae</taxon>
        <taxon>Ophiophagus</taxon>
    </lineage>
</organism>
<feature type="compositionally biased region" description="Basic and acidic residues" evidence="1">
    <location>
        <begin position="396"/>
        <end position="433"/>
    </location>
</feature>
<sequence length="463" mass="51948">MDPTSSSSCSPPLHKPCSLLALMMLTTLPRTPQHLPCWPISSATSKAFLKASKKKFLKASDGKKEAWGDARTQLRLKKQEIKDRWAGTYRFYRARQNREHPTPARASESDNETSARRQPSSESTKDLLLLKPHSLLALMMLPSRLREHRGPLRSTLNYKYSLFLVFVHAPSCRKVTVPDFDLNTAWLAPASWRGEQQQKSPKQVSDLALRSTGQGAKDKRITAVFQVRVFADSAFFPRVQHQAGYAANVPEKMLLNCRQNRGFLFFLAPPVHMEELRRIKAEFMPHISKNGFVHIVGQKLVPLAKRHEYKGGGLLDPELLKKVYYTSLISILSEIRKREGETSPTTINSALVVVGMWVGVVGRKGGREEGRKEGKIEGREEGKVGGKEGRKNRREGRKEGKIGGREGRKSRREGGKIGGKEGGKEGKIGGREGRKSRREGRREGRKEGKVGGREGKKEGKKEK</sequence>
<evidence type="ECO:0000313" key="2">
    <source>
        <dbReference type="EMBL" id="ETE69529.1"/>
    </source>
</evidence>
<dbReference type="AlphaFoldDB" id="V8P4Q0"/>
<proteinExistence type="predicted"/>
<accession>V8P4Q0</accession>
<feature type="non-terminal residue" evidence="2">
    <location>
        <position position="1"/>
    </location>
</feature>
<comment type="caution">
    <text evidence="2">The sequence shown here is derived from an EMBL/GenBank/DDBJ whole genome shotgun (WGS) entry which is preliminary data.</text>
</comment>
<name>V8P4Q0_OPHHA</name>
<feature type="region of interest" description="Disordered" evidence="1">
    <location>
        <begin position="366"/>
        <end position="463"/>
    </location>
</feature>
<keyword evidence="3" id="KW-1185">Reference proteome</keyword>
<reference evidence="2 3" key="1">
    <citation type="journal article" date="2013" name="Proc. Natl. Acad. Sci. U.S.A.">
        <title>The king cobra genome reveals dynamic gene evolution and adaptation in the snake venom system.</title>
        <authorList>
            <person name="Vonk F.J."/>
            <person name="Casewell N.R."/>
            <person name="Henkel C.V."/>
            <person name="Heimberg A.M."/>
            <person name="Jansen H.J."/>
            <person name="McCleary R.J."/>
            <person name="Kerkkamp H.M."/>
            <person name="Vos R.A."/>
            <person name="Guerreiro I."/>
            <person name="Calvete J.J."/>
            <person name="Wuster W."/>
            <person name="Woods A.E."/>
            <person name="Logan J.M."/>
            <person name="Harrison R.A."/>
            <person name="Castoe T.A."/>
            <person name="de Koning A.P."/>
            <person name="Pollock D.D."/>
            <person name="Yandell M."/>
            <person name="Calderon D."/>
            <person name="Renjifo C."/>
            <person name="Currier R.B."/>
            <person name="Salgado D."/>
            <person name="Pla D."/>
            <person name="Sanz L."/>
            <person name="Hyder A.S."/>
            <person name="Ribeiro J.M."/>
            <person name="Arntzen J.W."/>
            <person name="van den Thillart G.E."/>
            <person name="Boetzer M."/>
            <person name="Pirovano W."/>
            <person name="Dirks R.P."/>
            <person name="Spaink H.P."/>
            <person name="Duboule D."/>
            <person name="McGlinn E."/>
            <person name="Kini R.M."/>
            <person name="Richardson M.K."/>
        </authorList>
    </citation>
    <scope>NUCLEOTIDE SEQUENCE</scope>
    <source>
        <tissue evidence="2">Blood</tissue>
    </source>
</reference>
<dbReference type="EMBL" id="AZIM01000745">
    <property type="protein sequence ID" value="ETE69529.1"/>
    <property type="molecule type" value="Genomic_DNA"/>
</dbReference>